<dbReference type="Proteomes" id="UP000182517">
    <property type="component" value="Chromosome"/>
</dbReference>
<feature type="domain" description="Response regulatory" evidence="2">
    <location>
        <begin position="16"/>
        <end position="132"/>
    </location>
</feature>
<dbReference type="Pfam" id="PF00072">
    <property type="entry name" value="Response_reg"/>
    <property type="match status" value="1"/>
</dbReference>
<evidence type="ECO:0000259" key="3">
    <source>
        <dbReference type="PROSITE" id="PS50112"/>
    </source>
</evidence>
<dbReference type="Gene3D" id="3.30.70.270">
    <property type="match status" value="1"/>
</dbReference>
<protein>
    <recommendedName>
        <fullName evidence="9">Stage 0 sporulation protein A homolog</fullName>
    </recommendedName>
</protein>
<dbReference type="OrthoDB" id="9777298at2"/>
<dbReference type="SMART" id="SM00091">
    <property type="entry name" value="PAS"/>
    <property type="match status" value="1"/>
</dbReference>
<dbReference type="SMART" id="SM00086">
    <property type="entry name" value="PAC"/>
    <property type="match status" value="1"/>
</dbReference>
<feature type="modified residue" description="4-aspartylphosphate" evidence="1">
    <location>
        <position position="67"/>
    </location>
</feature>
<evidence type="ECO:0008006" key="9">
    <source>
        <dbReference type="Google" id="ProtNLM"/>
    </source>
</evidence>
<evidence type="ECO:0000259" key="4">
    <source>
        <dbReference type="PROSITE" id="PS50113"/>
    </source>
</evidence>
<proteinExistence type="predicted"/>
<dbReference type="InterPro" id="IPR000160">
    <property type="entry name" value="GGDEF_dom"/>
</dbReference>
<dbReference type="CDD" id="cd01949">
    <property type="entry name" value="GGDEF"/>
    <property type="match status" value="1"/>
</dbReference>
<dbReference type="FunFam" id="3.20.20.450:FF:000001">
    <property type="entry name" value="Cyclic di-GMP phosphodiesterase yahA"/>
    <property type="match status" value="1"/>
</dbReference>
<keyword evidence="8" id="KW-1185">Reference proteome</keyword>
<evidence type="ECO:0000313" key="8">
    <source>
        <dbReference type="Proteomes" id="UP000182517"/>
    </source>
</evidence>
<dbReference type="SUPFAM" id="SSF55785">
    <property type="entry name" value="PYP-like sensor domain (PAS domain)"/>
    <property type="match status" value="1"/>
</dbReference>
<dbReference type="PROSITE" id="PS50887">
    <property type="entry name" value="GGDEF"/>
    <property type="match status" value="1"/>
</dbReference>
<dbReference type="Gene3D" id="3.20.20.450">
    <property type="entry name" value="EAL domain"/>
    <property type="match status" value="1"/>
</dbReference>
<dbReference type="SUPFAM" id="SSF141868">
    <property type="entry name" value="EAL domain-like"/>
    <property type="match status" value="1"/>
</dbReference>
<dbReference type="PROSITE" id="PS50113">
    <property type="entry name" value="PAC"/>
    <property type="match status" value="1"/>
</dbReference>
<feature type="domain" description="EAL" evidence="5">
    <location>
        <begin position="448"/>
        <end position="702"/>
    </location>
</feature>
<dbReference type="Gene3D" id="3.30.450.20">
    <property type="entry name" value="PAS domain"/>
    <property type="match status" value="1"/>
</dbReference>
<dbReference type="InterPro" id="IPR001789">
    <property type="entry name" value="Sig_transdc_resp-reg_receiver"/>
</dbReference>
<dbReference type="EMBL" id="CP015519">
    <property type="protein sequence ID" value="APG27777.1"/>
    <property type="molecule type" value="Genomic_DNA"/>
</dbReference>
<dbReference type="PROSITE" id="PS50110">
    <property type="entry name" value="RESPONSE_REGULATORY"/>
    <property type="match status" value="1"/>
</dbReference>
<dbReference type="RefSeq" id="WP_072283744.1">
    <property type="nucleotide sequence ID" value="NZ_CP015519.1"/>
</dbReference>
<dbReference type="SMART" id="SM00448">
    <property type="entry name" value="REC"/>
    <property type="match status" value="1"/>
</dbReference>
<dbReference type="CDD" id="cd00156">
    <property type="entry name" value="REC"/>
    <property type="match status" value="1"/>
</dbReference>
<dbReference type="NCBIfam" id="TIGR00254">
    <property type="entry name" value="GGDEF"/>
    <property type="match status" value="1"/>
</dbReference>
<dbReference type="NCBIfam" id="TIGR00229">
    <property type="entry name" value="sensory_box"/>
    <property type="match status" value="1"/>
</dbReference>
<dbReference type="InterPro" id="IPR001610">
    <property type="entry name" value="PAC"/>
</dbReference>
<name>A0A1L3GPB5_9BACT</name>
<dbReference type="InterPro" id="IPR043128">
    <property type="entry name" value="Rev_trsase/Diguanyl_cyclase"/>
</dbReference>
<dbReference type="SMART" id="SM00052">
    <property type="entry name" value="EAL"/>
    <property type="match status" value="1"/>
</dbReference>
<dbReference type="GO" id="GO:0000160">
    <property type="term" value="P:phosphorelay signal transduction system"/>
    <property type="evidence" value="ECO:0007669"/>
    <property type="project" value="InterPro"/>
</dbReference>
<accession>A0A1L3GPB5</accession>
<evidence type="ECO:0000313" key="7">
    <source>
        <dbReference type="EMBL" id="APG27777.1"/>
    </source>
</evidence>
<dbReference type="SUPFAM" id="SSF52172">
    <property type="entry name" value="CheY-like"/>
    <property type="match status" value="1"/>
</dbReference>
<evidence type="ECO:0000256" key="1">
    <source>
        <dbReference type="PROSITE-ProRule" id="PRU00169"/>
    </source>
</evidence>
<feature type="domain" description="GGDEF" evidence="6">
    <location>
        <begin position="306"/>
        <end position="439"/>
    </location>
</feature>
<dbReference type="AlphaFoldDB" id="A0A1L3GPB5"/>
<dbReference type="CDD" id="cd00130">
    <property type="entry name" value="PAS"/>
    <property type="match status" value="1"/>
</dbReference>
<dbReference type="STRING" id="1842532.A7E78_07965"/>
<dbReference type="InterPro" id="IPR013767">
    <property type="entry name" value="PAS_fold"/>
</dbReference>
<dbReference type="PANTHER" id="PTHR44757:SF2">
    <property type="entry name" value="BIOFILM ARCHITECTURE MAINTENANCE PROTEIN MBAA"/>
    <property type="match status" value="1"/>
</dbReference>
<dbReference type="PROSITE" id="PS50112">
    <property type="entry name" value="PAS"/>
    <property type="match status" value="1"/>
</dbReference>
<dbReference type="CDD" id="cd01948">
    <property type="entry name" value="EAL"/>
    <property type="match status" value="1"/>
</dbReference>
<evidence type="ECO:0000259" key="2">
    <source>
        <dbReference type="PROSITE" id="PS50110"/>
    </source>
</evidence>
<feature type="domain" description="PAS" evidence="3">
    <location>
        <begin position="150"/>
        <end position="220"/>
    </location>
</feature>
<dbReference type="PROSITE" id="PS50883">
    <property type="entry name" value="EAL"/>
    <property type="match status" value="1"/>
</dbReference>
<dbReference type="InterPro" id="IPR001633">
    <property type="entry name" value="EAL_dom"/>
</dbReference>
<dbReference type="Pfam" id="PF00989">
    <property type="entry name" value="PAS"/>
    <property type="match status" value="1"/>
</dbReference>
<gene>
    <name evidence="7" type="ORF">A7E78_07965</name>
</gene>
<dbReference type="Pfam" id="PF00990">
    <property type="entry name" value="GGDEF"/>
    <property type="match status" value="1"/>
</dbReference>
<dbReference type="SUPFAM" id="SSF55073">
    <property type="entry name" value="Nucleotide cyclase"/>
    <property type="match status" value="1"/>
</dbReference>
<feature type="domain" description="PAC" evidence="4">
    <location>
        <begin position="224"/>
        <end position="276"/>
    </location>
</feature>
<dbReference type="Gene3D" id="3.40.50.2300">
    <property type="match status" value="1"/>
</dbReference>
<reference evidence="7 8" key="1">
    <citation type="journal article" date="2017" name="Genome Announc.">
        <title>Complete Genome Sequences of Two Acetylene-Fermenting Pelobacter acetylenicus Strains.</title>
        <authorList>
            <person name="Sutton J.M."/>
            <person name="Baesman S.M."/>
            <person name="Fierst J.L."/>
            <person name="Poret-Peterson A.T."/>
            <person name="Oremland R.S."/>
            <person name="Dunlap D.S."/>
            <person name="Akob D.M."/>
        </authorList>
    </citation>
    <scope>NUCLEOTIDE SEQUENCE [LARGE SCALE GENOMIC DNA]</scope>
    <source>
        <strain evidence="7 8">SFB93</strain>
    </source>
</reference>
<dbReference type="InterPro" id="IPR029787">
    <property type="entry name" value="Nucleotide_cyclase"/>
</dbReference>
<dbReference type="Pfam" id="PF00563">
    <property type="entry name" value="EAL"/>
    <property type="match status" value="1"/>
</dbReference>
<dbReference type="InterPro" id="IPR000700">
    <property type="entry name" value="PAS-assoc_C"/>
</dbReference>
<dbReference type="InterPro" id="IPR052155">
    <property type="entry name" value="Biofilm_reg_signaling"/>
</dbReference>
<evidence type="ECO:0000259" key="6">
    <source>
        <dbReference type="PROSITE" id="PS50887"/>
    </source>
</evidence>
<dbReference type="SMART" id="SM00267">
    <property type="entry name" value="GGDEF"/>
    <property type="match status" value="1"/>
</dbReference>
<keyword evidence="1" id="KW-0597">Phosphoprotein</keyword>
<evidence type="ECO:0000259" key="5">
    <source>
        <dbReference type="PROSITE" id="PS50883"/>
    </source>
</evidence>
<dbReference type="InterPro" id="IPR035919">
    <property type="entry name" value="EAL_sf"/>
</dbReference>
<dbReference type="KEGG" id="pef:A7E78_07965"/>
<dbReference type="InterPro" id="IPR000014">
    <property type="entry name" value="PAS"/>
</dbReference>
<dbReference type="InterPro" id="IPR035965">
    <property type="entry name" value="PAS-like_dom_sf"/>
</dbReference>
<organism evidence="7 8">
    <name type="scientific">Syntrophotalea acetylenivorans</name>
    <dbReference type="NCBI Taxonomy" id="1842532"/>
    <lineage>
        <taxon>Bacteria</taxon>
        <taxon>Pseudomonadati</taxon>
        <taxon>Thermodesulfobacteriota</taxon>
        <taxon>Desulfuromonadia</taxon>
        <taxon>Desulfuromonadales</taxon>
        <taxon>Syntrophotaleaceae</taxon>
        <taxon>Syntrophotalea</taxon>
    </lineage>
</organism>
<sequence length="707" mass="79473">MNNPVNKESKDRVPLRVLIIEDAEDDALLLARSLRQAGYDLVYEQVDTGKAMTSALAEREWDIVISDYSMPHFSALAALEVLKQSGLDIPFIVLSGNIGEETAVESMRAGAHDYVMKGHTARLLPAIDRELREAASRRQKRCAEETLLDSEQRFRSIFLNAITGMATLSAEGKFLQVNPAFCKMLQRSEEELVGKTTYDFTHPSDVALTRRLFSEAKAGQRQSVDYEKRFLCKDGDTLWAHVSTSWLFDDQKQVTYCISLVHDITPHLQAQQEIRQLAYFDTLTGLPNRQLFRERCSDLLSLSGKHPVGVLIIDLDRFKGINDTFGHDIGDQCLQEVSERLADCLEKGAILARLGPDEFAVALPDIDNPESLSFLAEKILIVLSAPIELAEQPLYCSASIGLALYPTDGGNVDTLIKHAGVALHKSKEQGTGSYRFYDPEMNLVTCQRLAMETHLRQALERQELSLHYQPQIDLRSGKVIGMEALLRWDSSALGSVSPAQFISLAEETGLILPIGAWVLETACKQARQWHQAGFDNLRMAVNISACQFKQPDFIERLDQVFQETGLDPEYLEVELTESIVMERSEETLMTLTDLKIRGIKLAIDDFGTGYSMLSYLKYFPIDRIKIDRSFVRDITTDSDDAAITEAIVVMAHSLKLKVVAEGVETEEQLEFLRGCGCEEVQGFYFSRPHPVDRAELFLSRHFTDKNK</sequence>
<dbReference type="PANTHER" id="PTHR44757">
    <property type="entry name" value="DIGUANYLATE CYCLASE DGCP"/>
    <property type="match status" value="1"/>
</dbReference>
<dbReference type="InterPro" id="IPR011006">
    <property type="entry name" value="CheY-like_superfamily"/>
</dbReference>